<evidence type="ECO:0000256" key="4">
    <source>
        <dbReference type="ARBA" id="ARBA00022807"/>
    </source>
</evidence>
<keyword evidence="3" id="KW-0378">Hydrolase</keyword>
<organism evidence="8">
    <name type="scientific">Mesocestoides corti</name>
    <name type="common">Flatworm</name>
    <dbReference type="NCBI Taxonomy" id="53468"/>
    <lineage>
        <taxon>Eukaryota</taxon>
        <taxon>Metazoa</taxon>
        <taxon>Spiralia</taxon>
        <taxon>Lophotrochozoa</taxon>
        <taxon>Platyhelminthes</taxon>
        <taxon>Cestoda</taxon>
        <taxon>Eucestoda</taxon>
        <taxon>Cyclophyllidea</taxon>
        <taxon>Mesocestoididae</taxon>
        <taxon>Mesocestoides</taxon>
    </lineage>
</organism>
<name>A0A5K3FWQ9_MESCO</name>
<keyword evidence="1" id="KW-0645">Protease</keyword>
<proteinExistence type="predicted"/>
<evidence type="ECO:0000256" key="3">
    <source>
        <dbReference type="ARBA" id="ARBA00022801"/>
    </source>
</evidence>
<protein>
    <submittedName>
        <fullName evidence="8">Pept_C1 domain-containing protein</fullName>
    </submittedName>
</protein>
<feature type="domain" description="Peptidase C1A papain C-terminal" evidence="6">
    <location>
        <begin position="85"/>
        <end position="114"/>
    </location>
</feature>
<dbReference type="InterPro" id="IPR000668">
    <property type="entry name" value="Peptidase_C1A_C"/>
</dbReference>
<evidence type="ECO:0000256" key="5">
    <source>
        <dbReference type="ARBA" id="ARBA00023157"/>
    </source>
</evidence>
<dbReference type="GO" id="GO:0004197">
    <property type="term" value="F:cysteine-type endopeptidase activity"/>
    <property type="evidence" value="ECO:0007669"/>
    <property type="project" value="InterPro"/>
</dbReference>
<evidence type="ECO:0000256" key="2">
    <source>
        <dbReference type="ARBA" id="ARBA00022729"/>
    </source>
</evidence>
<accession>A0A5K3FWQ9</accession>
<keyword evidence="2" id="KW-0732">Signal</keyword>
<dbReference type="Pfam" id="PF08127">
    <property type="entry name" value="Propeptide_C1"/>
    <property type="match status" value="1"/>
</dbReference>
<evidence type="ECO:0000256" key="1">
    <source>
        <dbReference type="ARBA" id="ARBA00022670"/>
    </source>
</evidence>
<reference evidence="8" key="1">
    <citation type="submission" date="2019-11" db="UniProtKB">
        <authorList>
            <consortium name="WormBaseParasite"/>
        </authorList>
    </citation>
    <scope>IDENTIFICATION</scope>
</reference>
<dbReference type="GO" id="GO:0006508">
    <property type="term" value="P:proteolysis"/>
    <property type="evidence" value="ECO:0007669"/>
    <property type="project" value="UniProtKB-KW"/>
</dbReference>
<keyword evidence="4" id="KW-0788">Thiol protease</keyword>
<dbReference type="SUPFAM" id="SSF54001">
    <property type="entry name" value="Cysteine proteinases"/>
    <property type="match status" value="1"/>
</dbReference>
<dbReference type="WBParaSite" id="MCU_011292-RA">
    <property type="protein sequence ID" value="MCU_011292-RA"/>
    <property type="gene ID" value="MCU_011292"/>
</dbReference>
<dbReference type="InterPro" id="IPR038765">
    <property type="entry name" value="Papain-like_cys_pep_sf"/>
</dbReference>
<evidence type="ECO:0000259" key="7">
    <source>
        <dbReference type="Pfam" id="PF08127"/>
    </source>
</evidence>
<evidence type="ECO:0000313" key="8">
    <source>
        <dbReference type="WBParaSite" id="MCU_011292-RA"/>
    </source>
</evidence>
<sequence length="115" mass="12915">MNVYHLLMLLIGDWSSRPQSRPKDMEDIIDYVNNKANTTWTAGINTRFVDATSTKSQLGALLNPYGRTLSIKTHYPLLFLGKEALPKEFDARKAWPNCPSIGEIRDQGACGACWV</sequence>
<dbReference type="Pfam" id="PF00112">
    <property type="entry name" value="Peptidase_C1"/>
    <property type="match status" value="1"/>
</dbReference>
<feature type="domain" description="Peptidase C1A propeptide" evidence="7">
    <location>
        <begin position="26"/>
        <end position="63"/>
    </location>
</feature>
<dbReference type="Gene3D" id="3.90.70.10">
    <property type="entry name" value="Cysteine proteinases"/>
    <property type="match status" value="1"/>
</dbReference>
<dbReference type="AlphaFoldDB" id="A0A5K3FWQ9"/>
<keyword evidence="5" id="KW-1015">Disulfide bond</keyword>
<dbReference type="InterPro" id="IPR012599">
    <property type="entry name" value="Propeptide_C1A"/>
</dbReference>
<evidence type="ECO:0000259" key="6">
    <source>
        <dbReference type="Pfam" id="PF00112"/>
    </source>
</evidence>